<keyword evidence="4" id="KW-0433">Leucine-rich repeat</keyword>
<dbReference type="InterPro" id="IPR001611">
    <property type="entry name" value="Leu-rich_rpt"/>
</dbReference>
<protein>
    <recommendedName>
        <fullName evidence="12">Leucine-rich repeat-containing N-terminal plant-type domain-containing protein</fullName>
    </recommendedName>
</protein>
<dbReference type="PANTHER" id="PTHR48063">
    <property type="entry name" value="LRR RECEPTOR-LIKE KINASE"/>
    <property type="match status" value="1"/>
</dbReference>
<keyword evidence="11" id="KW-0325">Glycoprotein</keyword>
<keyword evidence="8" id="KW-1133">Transmembrane helix</keyword>
<keyword evidence="14" id="KW-1185">Reference proteome</keyword>
<evidence type="ECO:0000256" key="3">
    <source>
        <dbReference type="ARBA" id="ARBA00022475"/>
    </source>
</evidence>
<dbReference type="InterPro" id="IPR013210">
    <property type="entry name" value="LRR_N_plant-typ"/>
</dbReference>
<keyword evidence="6" id="KW-0732">Signal</keyword>
<dbReference type="EMBL" id="JAYKXN010000008">
    <property type="protein sequence ID" value="KAK7263906.1"/>
    <property type="molecule type" value="Genomic_DNA"/>
</dbReference>
<keyword evidence="9" id="KW-0472">Membrane</keyword>
<evidence type="ECO:0000256" key="8">
    <source>
        <dbReference type="ARBA" id="ARBA00022989"/>
    </source>
</evidence>
<dbReference type="PROSITE" id="PS51450">
    <property type="entry name" value="LRR"/>
    <property type="match status" value="1"/>
</dbReference>
<keyword evidence="10" id="KW-0675">Receptor</keyword>
<dbReference type="SMART" id="SM00369">
    <property type="entry name" value="LRR_TYP"/>
    <property type="match status" value="3"/>
</dbReference>
<dbReference type="SUPFAM" id="SSF52058">
    <property type="entry name" value="L domain-like"/>
    <property type="match status" value="1"/>
</dbReference>
<dbReference type="GO" id="GO:0005886">
    <property type="term" value="C:plasma membrane"/>
    <property type="evidence" value="ECO:0007669"/>
    <property type="project" value="UniProtKB-SubCell"/>
</dbReference>
<dbReference type="Pfam" id="PF08263">
    <property type="entry name" value="LRRNT_2"/>
    <property type="match status" value="1"/>
</dbReference>
<dbReference type="Pfam" id="PF00560">
    <property type="entry name" value="LRR_1"/>
    <property type="match status" value="3"/>
</dbReference>
<evidence type="ECO:0000256" key="1">
    <source>
        <dbReference type="ARBA" id="ARBA00004251"/>
    </source>
</evidence>
<evidence type="ECO:0000313" key="14">
    <source>
        <dbReference type="Proteomes" id="UP001359559"/>
    </source>
</evidence>
<evidence type="ECO:0000256" key="4">
    <source>
        <dbReference type="ARBA" id="ARBA00022614"/>
    </source>
</evidence>
<dbReference type="Pfam" id="PF13855">
    <property type="entry name" value="LRR_8"/>
    <property type="match status" value="1"/>
</dbReference>
<accession>A0AAN9I8G3</accession>
<evidence type="ECO:0000256" key="9">
    <source>
        <dbReference type="ARBA" id="ARBA00023136"/>
    </source>
</evidence>
<dbReference type="Proteomes" id="UP001359559">
    <property type="component" value="Unassembled WGS sequence"/>
</dbReference>
<evidence type="ECO:0000259" key="12">
    <source>
        <dbReference type="Pfam" id="PF08263"/>
    </source>
</evidence>
<dbReference type="PRINTS" id="PR00019">
    <property type="entry name" value="LEURICHRPT"/>
</dbReference>
<evidence type="ECO:0000256" key="5">
    <source>
        <dbReference type="ARBA" id="ARBA00022692"/>
    </source>
</evidence>
<dbReference type="FunFam" id="3.80.10.10:FF:000129">
    <property type="entry name" value="Leucine-rich repeat receptor-like kinase"/>
    <property type="match status" value="1"/>
</dbReference>
<dbReference type="AlphaFoldDB" id="A0AAN9I8G3"/>
<proteinExistence type="inferred from homology"/>
<dbReference type="InterPro" id="IPR003591">
    <property type="entry name" value="Leu-rich_rpt_typical-subtyp"/>
</dbReference>
<evidence type="ECO:0000256" key="11">
    <source>
        <dbReference type="ARBA" id="ARBA00023180"/>
    </source>
</evidence>
<evidence type="ECO:0000256" key="2">
    <source>
        <dbReference type="ARBA" id="ARBA00009592"/>
    </source>
</evidence>
<keyword evidence="5" id="KW-0812">Transmembrane</keyword>
<comment type="similarity">
    <text evidence="2">Belongs to the RLP family.</text>
</comment>
<keyword evidence="7" id="KW-0677">Repeat</keyword>
<gene>
    <name evidence="13" type="ORF">RJT34_31505</name>
</gene>
<reference evidence="13 14" key="1">
    <citation type="submission" date="2024-01" db="EMBL/GenBank/DDBJ databases">
        <title>The genomes of 5 underutilized Papilionoideae crops provide insights into root nodulation and disease resistance.</title>
        <authorList>
            <person name="Yuan L."/>
        </authorList>
    </citation>
    <scope>NUCLEOTIDE SEQUENCE [LARGE SCALE GENOMIC DNA]</scope>
    <source>
        <strain evidence="13">LY-2023</strain>
        <tissue evidence="13">Leaf</tissue>
    </source>
</reference>
<name>A0AAN9I8G3_CLITE</name>
<evidence type="ECO:0000256" key="10">
    <source>
        <dbReference type="ARBA" id="ARBA00023170"/>
    </source>
</evidence>
<dbReference type="InterPro" id="IPR032675">
    <property type="entry name" value="LRR_dom_sf"/>
</dbReference>
<keyword evidence="3" id="KW-1003">Cell membrane</keyword>
<dbReference type="PANTHER" id="PTHR48063:SF16">
    <property type="entry name" value="LRR RECEPTOR-LIKE SERINE_THREONINE-PROTEIN KINASE GSO1"/>
    <property type="match status" value="1"/>
</dbReference>
<evidence type="ECO:0000256" key="7">
    <source>
        <dbReference type="ARBA" id="ARBA00022737"/>
    </source>
</evidence>
<dbReference type="InterPro" id="IPR046956">
    <property type="entry name" value="RLP23-like"/>
</dbReference>
<sequence length="355" mass="39730">MRPSYDFDKRGSEYDGLIDRYLCRCSILFVALHGAAVCSKHIDNKHHVIYADCLASDVEALTDFKNGLQDPQNHLSSWRGNNCCEWHGIGCDNITGVVVSINLQRCGLRNLNGELTPSLLKLKSLRHLDLSYNSFRDIPIPKFFGSVENLQYLDLSNAGFAGIIPPSIGNLSLLQFLHLESYRGSMYAENLRWVVGLVSLKQLDMKGVDLSLVGPDWLTPLNKIPSLTELYLRSCQLSGYIDQSLPSLNLTSLVVLDLSYNHIVSSIPHWVANITTLQHIDISHNGLYGRIPLGFGDLLKLQYLNLRGNANLTASCSQLFRGRWEMIREIHLSFNALHGKFPSTFGNLTSLSPRS</sequence>
<feature type="domain" description="Leucine-rich repeat-containing N-terminal plant-type" evidence="12">
    <location>
        <begin position="55"/>
        <end position="92"/>
    </location>
</feature>
<evidence type="ECO:0000256" key="6">
    <source>
        <dbReference type="ARBA" id="ARBA00022729"/>
    </source>
</evidence>
<dbReference type="Gene3D" id="3.80.10.10">
    <property type="entry name" value="Ribonuclease Inhibitor"/>
    <property type="match status" value="2"/>
</dbReference>
<comment type="caution">
    <text evidence="13">The sequence shown here is derived from an EMBL/GenBank/DDBJ whole genome shotgun (WGS) entry which is preliminary data.</text>
</comment>
<comment type="subcellular location">
    <subcellularLocation>
        <location evidence="1">Cell membrane</location>
        <topology evidence="1">Single-pass type I membrane protein</topology>
    </subcellularLocation>
</comment>
<evidence type="ECO:0000313" key="13">
    <source>
        <dbReference type="EMBL" id="KAK7263906.1"/>
    </source>
</evidence>
<organism evidence="13 14">
    <name type="scientific">Clitoria ternatea</name>
    <name type="common">Butterfly pea</name>
    <dbReference type="NCBI Taxonomy" id="43366"/>
    <lineage>
        <taxon>Eukaryota</taxon>
        <taxon>Viridiplantae</taxon>
        <taxon>Streptophyta</taxon>
        <taxon>Embryophyta</taxon>
        <taxon>Tracheophyta</taxon>
        <taxon>Spermatophyta</taxon>
        <taxon>Magnoliopsida</taxon>
        <taxon>eudicotyledons</taxon>
        <taxon>Gunneridae</taxon>
        <taxon>Pentapetalae</taxon>
        <taxon>rosids</taxon>
        <taxon>fabids</taxon>
        <taxon>Fabales</taxon>
        <taxon>Fabaceae</taxon>
        <taxon>Papilionoideae</taxon>
        <taxon>50 kb inversion clade</taxon>
        <taxon>NPAAA clade</taxon>
        <taxon>indigoferoid/millettioid clade</taxon>
        <taxon>Phaseoleae</taxon>
        <taxon>Clitoria</taxon>
    </lineage>
</organism>